<proteinExistence type="predicted"/>
<keyword evidence="1" id="KW-1133">Transmembrane helix</keyword>
<dbReference type="eggNOG" id="arCOG10587">
    <property type="taxonomic scope" value="Archaea"/>
</dbReference>
<feature type="transmembrane region" description="Helical" evidence="1">
    <location>
        <begin position="96"/>
        <end position="115"/>
    </location>
</feature>
<protein>
    <submittedName>
        <fullName evidence="2">Uncharacterized protein</fullName>
    </submittedName>
</protein>
<evidence type="ECO:0000313" key="3">
    <source>
        <dbReference type="Proteomes" id="UP000028194"/>
    </source>
</evidence>
<organism evidence="2 3">
    <name type="scientific">Candidatus Nitrososphaera evergladensis SR1</name>
    <dbReference type="NCBI Taxonomy" id="1459636"/>
    <lineage>
        <taxon>Archaea</taxon>
        <taxon>Nitrososphaerota</taxon>
        <taxon>Nitrososphaeria</taxon>
        <taxon>Nitrososphaerales</taxon>
        <taxon>Nitrososphaeraceae</taxon>
        <taxon>Nitrososphaera</taxon>
    </lineage>
</organism>
<dbReference type="EMBL" id="CP007174">
    <property type="protein sequence ID" value="AIF85007.1"/>
    <property type="molecule type" value="Genomic_DNA"/>
</dbReference>
<dbReference type="STRING" id="1459636.NTE_02972"/>
<dbReference type="HOGENOM" id="CLU_165240_0_0_2"/>
<keyword evidence="3" id="KW-1185">Reference proteome</keyword>
<keyword evidence="1" id="KW-0472">Membrane</keyword>
<dbReference type="Proteomes" id="UP000028194">
    <property type="component" value="Chromosome"/>
</dbReference>
<sequence length="125" mass="12811">MDTTATNYYTALLAAAGVALALAAGTVQQSHAQYGVSGNPTAGATPDQLAECEKYNIDRIECNEQTILAARKWAITHENPNGSGTPMLSIGGNETLLYVGALGAIFGGVAAAFFVKGKKTTSATS</sequence>
<accession>A0A075MWI0</accession>
<dbReference type="KEGG" id="nev:NTE_02972"/>
<dbReference type="AlphaFoldDB" id="A0A075MWI0"/>
<evidence type="ECO:0000313" key="2">
    <source>
        <dbReference type="EMBL" id="AIF85007.1"/>
    </source>
</evidence>
<keyword evidence="1" id="KW-0812">Transmembrane</keyword>
<gene>
    <name evidence="2" type="ORF">NTE_02972</name>
</gene>
<name>A0A075MWI0_9ARCH</name>
<reference evidence="2 3" key="1">
    <citation type="journal article" date="2014" name="PLoS ONE">
        <title>Genome Sequence of Candidatus Nitrososphaera evergladensis from Group I.1b Enriched from Everglades Soil Reveals Novel Genomic Features of the Ammonia-Oxidizing Archaea.</title>
        <authorList>
            <person name="Zhalnina K.V."/>
            <person name="Dias R."/>
            <person name="Leonard M.T."/>
            <person name="Dorr de Quadros P."/>
            <person name="Camargo F.A."/>
            <person name="Drew J.C."/>
            <person name="Farmerie W.G."/>
            <person name="Daroub S.H."/>
            <person name="Triplett E.W."/>
        </authorList>
    </citation>
    <scope>NUCLEOTIDE SEQUENCE [LARGE SCALE GENOMIC DNA]</scope>
    <source>
        <strain evidence="2 3">SR1</strain>
    </source>
</reference>
<evidence type="ECO:0000256" key="1">
    <source>
        <dbReference type="SAM" id="Phobius"/>
    </source>
</evidence>